<feature type="region of interest" description="Disordered" evidence="1">
    <location>
        <begin position="115"/>
        <end position="135"/>
    </location>
</feature>
<evidence type="ECO:0000256" key="1">
    <source>
        <dbReference type="SAM" id="MobiDB-lite"/>
    </source>
</evidence>
<dbReference type="Proteomes" id="UP000823749">
    <property type="component" value="Chromosome 1"/>
</dbReference>
<evidence type="ECO:0000313" key="4">
    <source>
        <dbReference type="Proteomes" id="UP000823749"/>
    </source>
</evidence>
<evidence type="ECO:0000313" key="3">
    <source>
        <dbReference type="EMBL" id="KAG5565701.1"/>
    </source>
</evidence>
<comment type="caution">
    <text evidence="3">The sequence shown here is derived from an EMBL/GenBank/DDBJ whole genome shotgun (WGS) entry which is preliminary data.</text>
</comment>
<feature type="domain" description="MULE transposase" evidence="2">
    <location>
        <begin position="238"/>
        <end position="333"/>
    </location>
</feature>
<name>A0AAV6LL80_9ERIC</name>
<dbReference type="AlphaFoldDB" id="A0AAV6LL80"/>
<evidence type="ECO:0000259" key="2">
    <source>
        <dbReference type="Pfam" id="PF10551"/>
    </source>
</evidence>
<sequence length="582" mass="67664">MDIDQCIESLGGSSCDQIDQQGINLVGQFGWKFQSRDELLDTLREFFSMQGYAISIKNSKMDKYLTIGCDRGGCYRNKWKVPIEHRQRKTATRLINCPFEIRCKRREDGFWEVEEKNSSHNHEPSSDMSGHPSCRRLSQEEITTIEDLTKSGVPPRQILSSLRQRNPKLQAISRTIYNTKVKLRKEHLAGRSVIQTLFEEVCQGDFIFDVAYDQDGHLTHLFFAHPSSITMTKSYSNVFVMDCTYKTNKYKMPLLDIIGVSSFNSSFYSCFAFLAKEGKGDYIWALQNFSKILGPTCHPSVIVSDRELALMNAIRVVFPSTVNLLCVWHIEKNILANCKSYFETQDNWTTFLTTWNQVISSQDEQAFNEAWKLFELLYREKEKVLCYIRKTWLPFKERFVHAWTENCSHFGNRVSSRAEGAHAKLKQYLQVSTGDLHQVKIKICLAIDNEFNEIKAQLSSERIRIPHKCDIYFFKELITNVSSFALGELLKQYEMVKHGTMRSTCTGHFMASMGLPCAHKMIGWKGKVIPLDEIHTQWRIDRRYLVVPDVRETNAEEFKRLVHVLEDKYQEWPQSQKECVQQ</sequence>
<keyword evidence="4" id="KW-1185">Reference proteome</keyword>
<dbReference type="InterPro" id="IPR052579">
    <property type="entry name" value="Zinc_finger_SWIM"/>
</dbReference>
<organism evidence="3 4">
    <name type="scientific">Rhododendron griersonianum</name>
    <dbReference type="NCBI Taxonomy" id="479676"/>
    <lineage>
        <taxon>Eukaryota</taxon>
        <taxon>Viridiplantae</taxon>
        <taxon>Streptophyta</taxon>
        <taxon>Embryophyta</taxon>
        <taxon>Tracheophyta</taxon>
        <taxon>Spermatophyta</taxon>
        <taxon>Magnoliopsida</taxon>
        <taxon>eudicotyledons</taxon>
        <taxon>Gunneridae</taxon>
        <taxon>Pentapetalae</taxon>
        <taxon>asterids</taxon>
        <taxon>Ericales</taxon>
        <taxon>Ericaceae</taxon>
        <taxon>Ericoideae</taxon>
        <taxon>Rhodoreae</taxon>
        <taxon>Rhododendron</taxon>
    </lineage>
</organism>
<dbReference type="PANTHER" id="PTHR31569">
    <property type="entry name" value="SWIM-TYPE DOMAIN-CONTAINING PROTEIN"/>
    <property type="match status" value="1"/>
</dbReference>
<gene>
    <name evidence="3" type="ORF">RHGRI_001574</name>
</gene>
<protein>
    <recommendedName>
        <fullName evidence="2">MULE transposase domain-containing protein</fullName>
    </recommendedName>
</protein>
<proteinExistence type="predicted"/>
<dbReference type="Pfam" id="PF10551">
    <property type="entry name" value="MULE"/>
    <property type="match status" value="1"/>
</dbReference>
<accession>A0AAV6LL80</accession>
<dbReference type="EMBL" id="JACTNZ010000001">
    <property type="protein sequence ID" value="KAG5565701.1"/>
    <property type="molecule type" value="Genomic_DNA"/>
</dbReference>
<dbReference type="PANTHER" id="PTHR31569:SF4">
    <property type="entry name" value="SWIM-TYPE DOMAIN-CONTAINING PROTEIN"/>
    <property type="match status" value="1"/>
</dbReference>
<reference evidence="3" key="1">
    <citation type="submission" date="2020-08" db="EMBL/GenBank/DDBJ databases">
        <title>Plant Genome Project.</title>
        <authorList>
            <person name="Zhang R.-G."/>
        </authorList>
    </citation>
    <scope>NUCLEOTIDE SEQUENCE</scope>
    <source>
        <strain evidence="3">WSP0</strain>
        <tissue evidence="3">Leaf</tissue>
    </source>
</reference>
<dbReference type="InterPro" id="IPR018289">
    <property type="entry name" value="MULE_transposase_dom"/>
</dbReference>
<feature type="compositionally biased region" description="Basic and acidic residues" evidence="1">
    <location>
        <begin position="115"/>
        <end position="125"/>
    </location>
</feature>